<dbReference type="Pfam" id="PF07699">
    <property type="entry name" value="Ephrin_rec_like"/>
    <property type="match status" value="1"/>
</dbReference>
<dbReference type="PANTHER" id="PTHR46104">
    <property type="entry name" value="GENE 9195-RELATED-RELATED"/>
    <property type="match status" value="1"/>
</dbReference>
<feature type="region of interest" description="Disordered" evidence="1">
    <location>
        <begin position="1"/>
        <end position="60"/>
    </location>
</feature>
<evidence type="ECO:0000313" key="5">
    <source>
        <dbReference type="Proteomes" id="UP000034805"/>
    </source>
</evidence>
<dbReference type="EMBL" id="JARO02002994">
    <property type="protein sequence ID" value="KPP71422.1"/>
    <property type="molecule type" value="Genomic_DNA"/>
</dbReference>
<proteinExistence type="predicted"/>
<dbReference type="SMART" id="SM01411">
    <property type="entry name" value="Ephrin_rec_like"/>
    <property type="match status" value="1"/>
</dbReference>
<feature type="transmembrane region" description="Helical" evidence="2">
    <location>
        <begin position="284"/>
        <end position="308"/>
    </location>
</feature>
<reference evidence="4 5" key="1">
    <citation type="submission" date="2015-08" db="EMBL/GenBank/DDBJ databases">
        <title>The genome of the Asian arowana (Scleropages formosus).</title>
        <authorList>
            <person name="Tan M.H."/>
            <person name="Gan H.M."/>
            <person name="Croft L.J."/>
            <person name="Austin C.M."/>
        </authorList>
    </citation>
    <scope>NUCLEOTIDE SEQUENCE [LARGE SCALE GENOMIC DNA]</scope>
    <source>
        <strain evidence="4">Aro1</strain>
    </source>
</reference>
<gene>
    <name evidence="4" type="ORF">Z043_109681</name>
</gene>
<evidence type="ECO:0000313" key="4">
    <source>
        <dbReference type="EMBL" id="KPP71422.1"/>
    </source>
</evidence>
<dbReference type="Gene3D" id="2.10.50.10">
    <property type="entry name" value="Tumor Necrosis Factor Receptor, subunit A, domain 2"/>
    <property type="match status" value="1"/>
</dbReference>
<evidence type="ECO:0000256" key="2">
    <source>
        <dbReference type="SAM" id="Phobius"/>
    </source>
</evidence>
<dbReference type="AlphaFoldDB" id="A0A0P7X3X8"/>
<comment type="caution">
    <text evidence="4">The sequence shown here is derived from an EMBL/GenBank/DDBJ whole genome shotgun (WGS) entry which is preliminary data.</text>
</comment>
<organism evidence="4 5">
    <name type="scientific">Scleropages formosus</name>
    <name type="common">Asian bonytongue</name>
    <name type="synonym">Osteoglossum formosum</name>
    <dbReference type="NCBI Taxonomy" id="113540"/>
    <lineage>
        <taxon>Eukaryota</taxon>
        <taxon>Metazoa</taxon>
        <taxon>Chordata</taxon>
        <taxon>Craniata</taxon>
        <taxon>Vertebrata</taxon>
        <taxon>Euteleostomi</taxon>
        <taxon>Actinopterygii</taxon>
        <taxon>Neopterygii</taxon>
        <taxon>Teleostei</taxon>
        <taxon>Osteoglossocephala</taxon>
        <taxon>Osteoglossomorpha</taxon>
        <taxon>Osteoglossiformes</taxon>
        <taxon>Osteoglossidae</taxon>
        <taxon>Scleropages</taxon>
    </lineage>
</organism>
<name>A0A0P7X3X8_SCLFO</name>
<feature type="domain" description="Tyrosine-protein kinase ephrin type A/B receptor-like" evidence="3">
    <location>
        <begin position="208"/>
        <end position="246"/>
    </location>
</feature>
<feature type="compositionally biased region" description="Low complexity" evidence="1">
    <location>
        <begin position="37"/>
        <end position="54"/>
    </location>
</feature>
<keyword evidence="2" id="KW-1133">Transmembrane helix</keyword>
<dbReference type="InterPro" id="IPR011641">
    <property type="entry name" value="Tyr-kin_ephrin_A/B_rcpt-like"/>
</dbReference>
<dbReference type="Proteomes" id="UP000034805">
    <property type="component" value="Unassembled WGS sequence"/>
</dbReference>
<dbReference type="PANTHER" id="PTHR46104:SF1">
    <property type="entry name" value="GENE 9195-RELATED"/>
    <property type="match status" value="1"/>
</dbReference>
<evidence type="ECO:0000256" key="1">
    <source>
        <dbReference type="SAM" id="MobiDB-lite"/>
    </source>
</evidence>
<keyword evidence="2" id="KW-0472">Membrane</keyword>
<evidence type="ECO:0000259" key="3">
    <source>
        <dbReference type="Pfam" id="PF07699"/>
    </source>
</evidence>
<protein>
    <submittedName>
        <fullName evidence="4">Laminin subunit alpha-2-like</fullName>
    </submittedName>
</protein>
<dbReference type="InterPro" id="IPR009030">
    <property type="entry name" value="Growth_fac_rcpt_cys_sf"/>
</dbReference>
<keyword evidence="2" id="KW-0812">Transmembrane</keyword>
<accession>A0A0P7X3X8</accession>
<sequence length="345" mass="36851">MPTSEPAPARTLVRVDRVPYLSSSTSKGRTRDSGSRLALSQSTLSPATSPSPTADENVSASTAFELSTTSSSCSALNTSACAACAPGTRADNAPPVTTFSLLLSHINRLPYVQTLIIPPVHTALWGAVSAWPVLRAPTATAAAPSRAPAVRQPSETAGDRRHLMCTVTIFSPPVSHHSASNCTSCQVCSPGSESLQVAAKECTPCRPGMYRTAVQNLCQICSSGFFQVRWGQESCDICPENHYCPSPDVNPVLCPDDAFCPEGSTSPGYCMETFLRKVGHRCELAPVTIALLVIAGGAAFLFVVVLLLRRRRDVDRELSPSRTPLLRKERLPAQFYGAEPVYAGW</sequence>
<dbReference type="SUPFAM" id="SSF57184">
    <property type="entry name" value="Growth factor receptor domain"/>
    <property type="match status" value="1"/>
</dbReference>